<keyword evidence="2" id="KW-1185">Reference proteome</keyword>
<dbReference type="EMBL" id="QGTT01000014">
    <property type="protein sequence ID" value="PWW10468.1"/>
    <property type="molecule type" value="Genomic_DNA"/>
</dbReference>
<reference evidence="1 2" key="1">
    <citation type="submission" date="2018-05" db="EMBL/GenBank/DDBJ databases">
        <title>Freshwater and sediment microbial communities from various areas in North America, analyzing microbe dynamics in response to fracking.</title>
        <authorList>
            <person name="Lamendella R."/>
        </authorList>
    </citation>
    <scope>NUCLEOTIDE SEQUENCE [LARGE SCALE GENOMIC DNA]</scope>
    <source>
        <strain evidence="1 2">125B1</strain>
    </source>
</reference>
<proteinExistence type="predicted"/>
<evidence type="ECO:0000313" key="2">
    <source>
        <dbReference type="Proteomes" id="UP000246964"/>
    </source>
</evidence>
<accession>A0A317Q5N1</accession>
<dbReference type="AlphaFoldDB" id="A0A317Q5N1"/>
<dbReference type="RefSeq" id="WP_110076469.1">
    <property type="nucleotide sequence ID" value="NZ_QGTT01000014.1"/>
</dbReference>
<dbReference type="OrthoDB" id="258935at2"/>
<comment type="caution">
    <text evidence="1">The sequence shown here is derived from an EMBL/GenBank/DDBJ whole genome shotgun (WGS) entry which is preliminary data.</text>
</comment>
<protein>
    <submittedName>
        <fullName evidence="1">Uncharacterized protein</fullName>
    </submittedName>
</protein>
<dbReference type="Proteomes" id="UP000246964">
    <property type="component" value="Unassembled WGS sequence"/>
</dbReference>
<evidence type="ECO:0000313" key="1">
    <source>
        <dbReference type="EMBL" id="PWW10468.1"/>
    </source>
</evidence>
<name>A0A317Q5N1_9GAMM</name>
<organism evidence="1 2">
    <name type="scientific">Pseudidiomarina maritima</name>
    <dbReference type="NCBI Taxonomy" id="519453"/>
    <lineage>
        <taxon>Bacteria</taxon>
        <taxon>Pseudomonadati</taxon>
        <taxon>Pseudomonadota</taxon>
        <taxon>Gammaproteobacteria</taxon>
        <taxon>Alteromonadales</taxon>
        <taxon>Idiomarinaceae</taxon>
        <taxon>Pseudidiomarina</taxon>
    </lineage>
</organism>
<sequence length="327" mass="36078">MSQDNHWQIIKLAEFERPSAPASTRIEQLVQHLRNLFPSSEQGTEESEAKDFPGYRDFDLAPAADALDEAWQEWLASDGTGVKFLVSPPFSGTAAITRAWAERHQLPVLQAPEAELFAGVDIKAWWQPQAAPVWVIDHLADYWQRQTNGLAFIRALLPKLMRGELGKGIVVCDSWSFAFLQRAWPVHLPQVYCFSAATEALLQQVGIQAPSKQLRALAARAMGNVGLALALWAVTQDDAKDLPAMPADCGDASAFVLYALLLHNGLSGAALQSVLPTLAADQLDVQLLQLQQADLVECNQGKWEVTVYGYLAARDFLNSRGYFMDAF</sequence>
<gene>
    <name evidence="1" type="ORF">DET45_11449</name>
</gene>